<evidence type="ECO:0000313" key="3">
    <source>
        <dbReference type="Proteomes" id="UP000224413"/>
    </source>
</evidence>
<dbReference type="SUPFAM" id="SSF56973">
    <property type="entry name" value="Aerolisin/ETX pore-forming domain"/>
    <property type="match status" value="1"/>
</dbReference>
<keyword evidence="1" id="KW-0732">Signal</keyword>
<evidence type="ECO:0000256" key="1">
    <source>
        <dbReference type="SAM" id="SignalP"/>
    </source>
</evidence>
<dbReference type="InterPro" id="IPR004991">
    <property type="entry name" value="Aerolysin-like"/>
</dbReference>
<feature type="chain" id="PRO_5040728544" evidence="1">
    <location>
        <begin position="34"/>
        <end position="318"/>
    </location>
</feature>
<feature type="signal peptide" evidence="1">
    <location>
        <begin position="1"/>
        <end position="33"/>
    </location>
</feature>
<dbReference type="EMBL" id="NUWJ01000001">
    <property type="protein sequence ID" value="PFK28240.1"/>
    <property type="molecule type" value="Genomic_DNA"/>
</dbReference>
<gene>
    <name evidence="2" type="ORF">COI98_00015</name>
</gene>
<comment type="caution">
    <text evidence="2">The sequence shown here is derived from an EMBL/GenBank/DDBJ whole genome shotgun (WGS) entry which is preliminary data.</text>
</comment>
<evidence type="ECO:0000313" key="2">
    <source>
        <dbReference type="EMBL" id="PFK28240.1"/>
    </source>
</evidence>
<accession>A0A9X6X6K2</accession>
<sequence>MKNNKKKKQILSLAMLASIGTSFGIISPDSVSAAQTIPIQNTIQEQRNVSISDWRKPLENTYKAMRLRDPIQYLSESPYLTLDGVYQSSVEADGSPIITNSNSLFVGRATLTNYTDRDQTLTTNEFSKTFENSVTNSTTNGFNLGVSASSTFKIPLIGETSIELSTEYNFSNTNETTKTESYTYTATPQNIVVAANSSVEVIVNLNTAKLSGNVKLLSYLNGKIGYNSYKPNQVTSSWLTVFLRSAAPSEIDSNLQIDPADPFKGVYLVGKGKYSAEYGTEFVVTVRPVEKPNKFSAKLSESTNEGYTYTVKPEVKKN</sequence>
<proteinExistence type="predicted"/>
<dbReference type="CDD" id="cd20223">
    <property type="entry name" value="PFM_epsilon-toxin-like"/>
    <property type="match status" value="1"/>
</dbReference>
<dbReference type="Proteomes" id="UP000224413">
    <property type="component" value="Unassembled WGS sequence"/>
</dbReference>
<dbReference type="AlphaFoldDB" id="A0A9X6X6K2"/>
<dbReference type="Pfam" id="PF03318">
    <property type="entry name" value="ETX_MTX2"/>
    <property type="match status" value="1"/>
</dbReference>
<organism evidence="2 3">
    <name type="scientific">Bacillus cereus</name>
    <dbReference type="NCBI Taxonomy" id="1396"/>
    <lineage>
        <taxon>Bacteria</taxon>
        <taxon>Bacillati</taxon>
        <taxon>Bacillota</taxon>
        <taxon>Bacilli</taxon>
        <taxon>Bacillales</taxon>
        <taxon>Bacillaceae</taxon>
        <taxon>Bacillus</taxon>
        <taxon>Bacillus cereus group</taxon>
    </lineage>
</organism>
<name>A0A9X6X6K2_BACCE</name>
<dbReference type="Gene3D" id="2.170.15.10">
    <property type="entry name" value="Proaerolysin, chain A, domain 3"/>
    <property type="match status" value="1"/>
</dbReference>
<reference evidence="2 3" key="1">
    <citation type="submission" date="2017-09" db="EMBL/GenBank/DDBJ databases">
        <title>Large-scale bioinformatics analysis of Bacillus genomes uncovers conserved roles of natural products in bacterial physiology.</title>
        <authorList>
            <consortium name="Agbiome Team Llc"/>
            <person name="Bleich R.M."/>
            <person name="Grubbs K.J."/>
            <person name="Santa Maria K.C."/>
            <person name="Allen S.E."/>
            <person name="Farag S."/>
            <person name="Shank E.A."/>
            <person name="Bowers A."/>
        </authorList>
    </citation>
    <scope>NUCLEOTIDE SEQUENCE [LARGE SCALE GENOMIC DNA]</scope>
    <source>
        <strain evidence="2 3">AFS083741</strain>
    </source>
</reference>
<protein>
    <submittedName>
        <fullName evidence="2">Sulfurtransferase</fullName>
    </submittedName>
</protein>